<evidence type="ECO:0000256" key="8">
    <source>
        <dbReference type="SAM" id="Phobius"/>
    </source>
</evidence>
<comment type="subcellular location">
    <subcellularLocation>
        <location evidence="1">Membrane</location>
        <topology evidence="1">Multi-pass membrane protein</topology>
    </subcellularLocation>
</comment>
<evidence type="ECO:0000313" key="10">
    <source>
        <dbReference type="Proteomes" id="UP001138500"/>
    </source>
</evidence>
<keyword evidence="4 8" id="KW-1133">Transmembrane helix</keyword>
<keyword evidence="10" id="KW-1185">Reference proteome</keyword>
<dbReference type="OrthoDB" id="9999863at2759"/>
<dbReference type="PANTHER" id="PTHR31064:SF30">
    <property type="entry name" value="HIGH-AFFINITY POTASSIUM TRANSPORT PROTEIN-RELATED"/>
    <property type="match status" value="1"/>
</dbReference>
<feature type="transmembrane region" description="Helical" evidence="8">
    <location>
        <begin position="32"/>
        <end position="49"/>
    </location>
</feature>
<dbReference type="PANTHER" id="PTHR31064">
    <property type="entry name" value="POTASSIUM TRANSPORT PROTEIN DDB_G0292412-RELATED"/>
    <property type="match status" value="1"/>
</dbReference>
<feature type="compositionally biased region" description="Basic and acidic residues" evidence="7">
    <location>
        <begin position="643"/>
        <end position="653"/>
    </location>
</feature>
<sequence>MMDLSNNLQAWLAQLGDFLHDKARLNFYRIHLAYFIGTIIVTSLVMWGANTRDGYQLRYVDALFTVSSAMTTTGLNTVDYNVFTGYQQSILLCLMLLGDLSIVSLSVVLTRMWFFRRRICLELDKHPGARKLVRRIDEERARRTHHHDSTAAVFRKRARGRDEQAAAEIGPLARSRSQRTRHRGLGGPSAPWETDTWRRYFPRPWHWLDKQGLAPEYHHYLSFSPQLDQRGRFRQLSADEYDELGGVEYRALKLLCWLLPLHTAFFILVPMLILATYASQYGPVATLISTSQPGNLNPGWWGVFNAVSSYTNCGYSLLNSSMIPFQSNWLILIVTGSGIIAGNTFYPIFLRMYVYILWKIAPKSSSLHHSLAFLLHHPRRCYLWLFDQRTTWILTFTQLSLVLGEWVLFEILNIHQTAISALPAGTRTMDGLYQSLGTRSVGYYIVTISSIAPAMQIIYCVVMYFSVFPILVSLRTTNVYEERSLGLDAEQYETVCAETEEQRGKNRQVGQGKSTRGAHVRNQLAYDLWWIALAWILICIIEEPQLNAAAPGFDIFSILFEVVSGYGNCGLSLGVPYASYSLCGQFHTLSKLVLIPVMLRGRHRILPLAIDRSILLPGQGLMEEMDRELNPTIAKETTAAVRAAERGGGDQHAQEAVSGRNE</sequence>
<evidence type="ECO:0000256" key="3">
    <source>
        <dbReference type="ARBA" id="ARBA00022692"/>
    </source>
</evidence>
<evidence type="ECO:0000256" key="2">
    <source>
        <dbReference type="ARBA" id="ARBA00022448"/>
    </source>
</evidence>
<dbReference type="GO" id="GO:0030007">
    <property type="term" value="P:intracellular potassium ion homeostasis"/>
    <property type="evidence" value="ECO:0007669"/>
    <property type="project" value="TreeGrafter"/>
</dbReference>
<dbReference type="GO" id="GO:0140107">
    <property type="term" value="F:high-affinity potassium ion transmembrane transporter activity"/>
    <property type="evidence" value="ECO:0007669"/>
    <property type="project" value="TreeGrafter"/>
</dbReference>
<dbReference type="GO" id="GO:0005886">
    <property type="term" value="C:plasma membrane"/>
    <property type="evidence" value="ECO:0007669"/>
    <property type="project" value="TreeGrafter"/>
</dbReference>
<feature type="transmembrane region" description="Helical" evidence="8">
    <location>
        <begin position="330"/>
        <end position="349"/>
    </location>
</feature>
<evidence type="ECO:0000256" key="6">
    <source>
        <dbReference type="ARBA" id="ARBA00023136"/>
    </source>
</evidence>
<accession>A0A9W7SM36</accession>
<comment type="caution">
    <text evidence="9">The sequence shown here is derived from an EMBL/GenBank/DDBJ whole genome shotgun (WGS) entry which is preliminary data.</text>
</comment>
<proteinExistence type="predicted"/>
<dbReference type="AlphaFoldDB" id="A0A9W7SM36"/>
<gene>
    <name evidence="9" type="ORF">Tdes44962_MAKER04590</name>
</gene>
<keyword evidence="3 8" id="KW-0812">Transmembrane</keyword>
<reference evidence="9 10" key="1">
    <citation type="journal article" date="2018" name="IMA Fungus">
        <title>IMA Genome-F 10: Nine draft genome sequences of Claviceps purpurea s.lat., including C. arundinis, C. humidiphila, and C. cf. spartinae, pseudomolecules for the pitch canker pathogen Fusarium circinatum, draft genome of Davidsoniella eucalypti, Grosmannia galeiformis, Quambalaria eucalypti, and Teratosphaeria destructans.</title>
        <authorList>
            <person name="Wingfield B.D."/>
            <person name="Liu M."/>
            <person name="Nguyen H.D."/>
            <person name="Lane F.A."/>
            <person name="Morgan S.W."/>
            <person name="De Vos L."/>
            <person name="Wilken P.M."/>
            <person name="Duong T.A."/>
            <person name="Aylward J."/>
            <person name="Coetzee M.P."/>
            <person name="Dadej K."/>
            <person name="De Beer Z.W."/>
            <person name="Findlay W."/>
            <person name="Havenga M."/>
            <person name="Kolarik M."/>
            <person name="Menzies J.G."/>
            <person name="Naidoo K."/>
            <person name="Pochopski O."/>
            <person name="Shoukouhi P."/>
            <person name="Santana Q.C."/>
            <person name="Seifert K.A."/>
            <person name="Soal N."/>
            <person name="Steenkamp E.T."/>
            <person name="Tatham C.T."/>
            <person name="van der Nest M.A."/>
            <person name="Wingfield M.J."/>
        </authorList>
    </citation>
    <scope>NUCLEOTIDE SEQUENCE [LARGE SCALE GENOMIC DNA]</scope>
    <source>
        <strain evidence="9">CMW44962</strain>
    </source>
</reference>
<feature type="region of interest" description="Disordered" evidence="7">
    <location>
        <begin position="640"/>
        <end position="662"/>
    </location>
</feature>
<dbReference type="EMBL" id="RIBY02002189">
    <property type="protein sequence ID" value="KAH9823629.1"/>
    <property type="molecule type" value="Genomic_DNA"/>
</dbReference>
<feature type="transmembrane region" description="Helical" evidence="8">
    <location>
        <begin position="441"/>
        <end position="465"/>
    </location>
</feature>
<feature type="transmembrane region" description="Helical" evidence="8">
    <location>
        <begin position="89"/>
        <end position="109"/>
    </location>
</feature>
<organism evidence="9 10">
    <name type="scientific">Teratosphaeria destructans</name>
    <dbReference type="NCBI Taxonomy" id="418781"/>
    <lineage>
        <taxon>Eukaryota</taxon>
        <taxon>Fungi</taxon>
        <taxon>Dikarya</taxon>
        <taxon>Ascomycota</taxon>
        <taxon>Pezizomycotina</taxon>
        <taxon>Dothideomycetes</taxon>
        <taxon>Dothideomycetidae</taxon>
        <taxon>Mycosphaerellales</taxon>
        <taxon>Teratosphaeriaceae</taxon>
        <taxon>Teratosphaeria</taxon>
    </lineage>
</organism>
<dbReference type="InterPro" id="IPR051143">
    <property type="entry name" value="TrkH_K-transport"/>
</dbReference>
<dbReference type="InterPro" id="IPR003445">
    <property type="entry name" value="Cat_transpt"/>
</dbReference>
<evidence type="ECO:0000256" key="1">
    <source>
        <dbReference type="ARBA" id="ARBA00004141"/>
    </source>
</evidence>
<dbReference type="GO" id="GO:1990573">
    <property type="term" value="P:potassium ion import across plasma membrane"/>
    <property type="evidence" value="ECO:0007669"/>
    <property type="project" value="TreeGrafter"/>
</dbReference>
<protein>
    <submittedName>
        <fullName evidence="9">Potassium ion transporter isoform 3A</fullName>
    </submittedName>
</protein>
<evidence type="ECO:0000313" key="9">
    <source>
        <dbReference type="EMBL" id="KAH9823629.1"/>
    </source>
</evidence>
<evidence type="ECO:0000256" key="7">
    <source>
        <dbReference type="SAM" id="MobiDB-lite"/>
    </source>
</evidence>
<keyword evidence="2" id="KW-0813">Transport</keyword>
<evidence type="ECO:0000256" key="4">
    <source>
        <dbReference type="ARBA" id="ARBA00022989"/>
    </source>
</evidence>
<keyword evidence="5" id="KW-0406">Ion transport</keyword>
<feature type="region of interest" description="Disordered" evidence="7">
    <location>
        <begin position="147"/>
        <end position="190"/>
    </location>
</feature>
<evidence type="ECO:0000256" key="5">
    <source>
        <dbReference type="ARBA" id="ARBA00023065"/>
    </source>
</evidence>
<keyword evidence="6 8" id="KW-0472">Membrane</keyword>
<dbReference type="Pfam" id="PF02386">
    <property type="entry name" value="TrkH"/>
    <property type="match status" value="1"/>
</dbReference>
<name>A0A9W7SM36_9PEZI</name>
<feature type="transmembrane region" description="Helical" evidence="8">
    <location>
        <begin position="254"/>
        <end position="279"/>
    </location>
</feature>
<dbReference type="Proteomes" id="UP001138500">
    <property type="component" value="Unassembled WGS sequence"/>
</dbReference>
<reference evidence="9 10" key="2">
    <citation type="journal article" date="2021" name="Curr. Genet.">
        <title>Genetic response to nitrogen starvation in the aggressive Eucalyptus foliar pathogen Teratosphaeria destructans.</title>
        <authorList>
            <person name="Havenga M."/>
            <person name="Wingfield B.D."/>
            <person name="Wingfield M.J."/>
            <person name="Dreyer L.L."/>
            <person name="Roets F."/>
            <person name="Aylward J."/>
        </authorList>
    </citation>
    <scope>NUCLEOTIDE SEQUENCE [LARGE SCALE GENOMIC DNA]</scope>
    <source>
        <strain evidence="9">CMW44962</strain>
    </source>
</reference>